<comment type="caution">
    <text evidence="1">The sequence shown here is derived from an EMBL/GenBank/DDBJ whole genome shotgun (WGS) entry which is preliminary data.</text>
</comment>
<dbReference type="EMBL" id="JAPTMU010000015">
    <property type="protein sequence ID" value="KAJ4931076.1"/>
    <property type="molecule type" value="Genomic_DNA"/>
</dbReference>
<organism evidence="1 2">
    <name type="scientific">Pogonophryne albipinna</name>
    <dbReference type="NCBI Taxonomy" id="1090488"/>
    <lineage>
        <taxon>Eukaryota</taxon>
        <taxon>Metazoa</taxon>
        <taxon>Chordata</taxon>
        <taxon>Craniata</taxon>
        <taxon>Vertebrata</taxon>
        <taxon>Euteleostomi</taxon>
        <taxon>Actinopterygii</taxon>
        <taxon>Neopterygii</taxon>
        <taxon>Teleostei</taxon>
        <taxon>Neoteleostei</taxon>
        <taxon>Acanthomorphata</taxon>
        <taxon>Eupercaria</taxon>
        <taxon>Perciformes</taxon>
        <taxon>Notothenioidei</taxon>
        <taxon>Pogonophryne</taxon>
    </lineage>
</organism>
<name>A0AAD6ATJ0_9TELE</name>
<dbReference type="Proteomes" id="UP001219934">
    <property type="component" value="Unassembled WGS sequence"/>
</dbReference>
<keyword evidence="2" id="KW-1185">Reference proteome</keyword>
<evidence type="ECO:0000313" key="2">
    <source>
        <dbReference type="Proteomes" id="UP001219934"/>
    </source>
</evidence>
<dbReference type="AlphaFoldDB" id="A0AAD6ATJ0"/>
<sequence>MLWGCFAASGPGNLQHVEGTMDSVKETLSCCLMKPSLLSSPLPGKGSTTAHFTHAVVVEVVQLTGSNGDRVTDIQHKQKHDQLMYSYVAGNRTHPLQGFDFPNHAE</sequence>
<evidence type="ECO:0000313" key="1">
    <source>
        <dbReference type="EMBL" id="KAJ4931076.1"/>
    </source>
</evidence>
<protein>
    <submittedName>
        <fullName evidence="1">Uncharacterized protein</fullName>
    </submittedName>
</protein>
<accession>A0AAD6ATJ0</accession>
<proteinExistence type="predicted"/>
<gene>
    <name evidence="1" type="ORF">JOQ06_025375</name>
</gene>
<reference evidence="1" key="1">
    <citation type="submission" date="2022-11" db="EMBL/GenBank/DDBJ databases">
        <title>Chromosome-level genome of Pogonophryne albipinna.</title>
        <authorList>
            <person name="Jo E."/>
        </authorList>
    </citation>
    <scope>NUCLEOTIDE SEQUENCE</scope>
    <source>
        <strain evidence="1">SGF0006</strain>
        <tissue evidence="1">Muscle</tissue>
    </source>
</reference>